<evidence type="ECO:0000313" key="2">
    <source>
        <dbReference type="Proteomes" id="UP000323506"/>
    </source>
</evidence>
<accession>A0A5D2GMR4</accession>
<sequence>MMRRPSLSPSNQILKAYFHSKIIVSNSDFDGGDNDLDGASSKYERSQLEVVTHVG</sequence>
<dbReference type="Proteomes" id="UP000323506">
    <property type="component" value="Chromosome A05"/>
</dbReference>
<keyword evidence="2" id="KW-1185">Reference proteome</keyword>
<dbReference type="AlphaFoldDB" id="A0A5D2GMR4"/>
<dbReference type="EMBL" id="CM017692">
    <property type="protein sequence ID" value="TYH18808.1"/>
    <property type="molecule type" value="Genomic_DNA"/>
</dbReference>
<gene>
    <name evidence="1" type="ORF">ES288_A05G302900v1</name>
</gene>
<proteinExistence type="predicted"/>
<organism evidence="1 2">
    <name type="scientific">Gossypium darwinii</name>
    <name type="common">Darwin's cotton</name>
    <name type="synonym">Gossypium barbadense var. darwinii</name>
    <dbReference type="NCBI Taxonomy" id="34276"/>
    <lineage>
        <taxon>Eukaryota</taxon>
        <taxon>Viridiplantae</taxon>
        <taxon>Streptophyta</taxon>
        <taxon>Embryophyta</taxon>
        <taxon>Tracheophyta</taxon>
        <taxon>Spermatophyta</taxon>
        <taxon>Magnoliopsida</taxon>
        <taxon>eudicotyledons</taxon>
        <taxon>Gunneridae</taxon>
        <taxon>Pentapetalae</taxon>
        <taxon>rosids</taxon>
        <taxon>malvids</taxon>
        <taxon>Malvales</taxon>
        <taxon>Malvaceae</taxon>
        <taxon>Malvoideae</taxon>
        <taxon>Gossypium</taxon>
    </lineage>
</organism>
<reference evidence="1 2" key="1">
    <citation type="submission" date="2019-06" db="EMBL/GenBank/DDBJ databases">
        <title>WGS assembly of Gossypium darwinii.</title>
        <authorList>
            <person name="Chen Z.J."/>
            <person name="Sreedasyam A."/>
            <person name="Ando A."/>
            <person name="Song Q."/>
            <person name="De L."/>
            <person name="Hulse-Kemp A."/>
            <person name="Ding M."/>
            <person name="Ye W."/>
            <person name="Kirkbride R."/>
            <person name="Jenkins J."/>
            <person name="Plott C."/>
            <person name="Lovell J."/>
            <person name="Lin Y.-M."/>
            <person name="Vaughn R."/>
            <person name="Liu B."/>
            <person name="Li W."/>
            <person name="Simpson S."/>
            <person name="Scheffler B."/>
            <person name="Saski C."/>
            <person name="Grover C."/>
            <person name="Hu G."/>
            <person name="Conover J."/>
            <person name="Carlson J."/>
            <person name="Shu S."/>
            <person name="Boston L."/>
            <person name="Williams M."/>
            <person name="Peterson D."/>
            <person name="Mcgee K."/>
            <person name="Jones D."/>
            <person name="Wendel J."/>
            <person name="Stelly D."/>
            <person name="Grimwood J."/>
            <person name="Schmutz J."/>
        </authorList>
    </citation>
    <scope>NUCLEOTIDE SEQUENCE [LARGE SCALE GENOMIC DNA]</scope>
    <source>
        <strain evidence="1">1808015.09</strain>
    </source>
</reference>
<evidence type="ECO:0000313" key="1">
    <source>
        <dbReference type="EMBL" id="TYH18808.1"/>
    </source>
</evidence>
<name>A0A5D2GMR4_GOSDA</name>
<protein>
    <submittedName>
        <fullName evidence="1">Uncharacterized protein</fullName>
    </submittedName>
</protein>